<accession>A0A3E0GWN4</accession>
<organism evidence="9 10">
    <name type="scientific">Kutzneria buriramensis</name>
    <dbReference type="NCBI Taxonomy" id="1045776"/>
    <lineage>
        <taxon>Bacteria</taxon>
        <taxon>Bacillati</taxon>
        <taxon>Actinomycetota</taxon>
        <taxon>Actinomycetes</taxon>
        <taxon>Pseudonocardiales</taxon>
        <taxon>Pseudonocardiaceae</taxon>
        <taxon>Kutzneria</taxon>
    </lineage>
</organism>
<evidence type="ECO:0000256" key="4">
    <source>
        <dbReference type="ARBA" id="ARBA00022692"/>
    </source>
</evidence>
<dbReference type="AlphaFoldDB" id="A0A3E0GWN4"/>
<comment type="subcellular location">
    <subcellularLocation>
        <location evidence="1 7">Cell membrane</location>
        <topology evidence="1 7">Multi-pass membrane protein</topology>
    </subcellularLocation>
</comment>
<dbReference type="SUPFAM" id="SSF161098">
    <property type="entry name" value="MetI-like"/>
    <property type="match status" value="1"/>
</dbReference>
<dbReference type="GO" id="GO:0005886">
    <property type="term" value="C:plasma membrane"/>
    <property type="evidence" value="ECO:0007669"/>
    <property type="project" value="UniProtKB-SubCell"/>
</dbReference>
<gene>
    <name evidence="9" type="ORF">BCF44_12625</name>
</gene>
<dbReference type="Gene3D" id="1.10.3720.10">
    <property type="entry name" value="MetI-like"/>
    <property type="match status" value="1"/>
</dbReference>
<evidence type="ECO:0000256" key="2">
    <source>
        <dbReference type="ARBA" id="ARBA00022448"/>
    </source>
</evidence>
<evidence type="ECO:0000256" key="1">
    <source>
        <dbReference type="ARBA" id="ARBA00004651"/>
    </source>
</evidence>
<dbReference type="PANTHER" id="PTHR30151">
    <property type="entry name" value="ALKANE SULFONATE ABC TRANSPORTER-RELATED, MEMBRANE SUBUNIT"/>
    <property type="match status" value="1"/>
</dbReference>
<dbReference type="CDD" id="cd06261">
    <property type="entry name" value="TM_PBP2"/>
    <property type="match status" value="1"/>
</dbReference>
<dbReference type="Pfam" id="PF00528">
    <property type="entry name" value="BPD_transp_1"/>
    <property type="match status" value="1"/>
</dbReference>
<proteinExistence type="inferred from homology"/>
<feature type="transmembrane region" description="Helical" evidence="7">
    <location>
        <begin position="216"/>
        <end position="237"/>
    </location>
</feature>
<dbReference type="InterPro" id="IPR000515">
    <property type="entry name" value="MetI-like"/>
</dbReference>
<comment type="caution">
    <text evidence="9">The sequence shown here is derived from an EMBL/GenBank/DDBJ whole genome shotgun (WGS) entry which is preliminary data.</text>
</comment>
<evidence type="ECO:0000313" key="9">
    <source>
        <dbReference type="EMBL" id="REH28583.1"/>
    </source>
</evidence>
<evidence type="ECO:0000256" key="7">
    <source>
        <dbReference type="RuleBase" id="RU363032"/>
    </source>
</evidence>
<feature type="transmembrane region" description="Helical" evidence="7">
    <location>
        <begin position="183"/>
        <end position="204"/>
    </location>
</feature>
<dbReference type="PROSITE" id="PS50928">
    <property type="entry name" value="ABC_TM1"/>
    <property type="match status" value="1"/>
</dbReference>
<keyword evidence="6 7" id="KW-0472">Membrane</keyword>
<evidence type="ECO:0000259" key="8">
    <source>
        <dbReference type="PROSITE" id="PS50928"/>
    </source>
</evidence>
<dbReference type="Proteomes" id="UP000256269">
    <property type="component" value="Unassembled WGS sequence"/>
</dbReference>
<keyword evidence="5 7" id="KW-1133">Transmembrane helix</keyword>
<dbReference type="InterPro" id="IPR035906">
    <property type="entry name" value="MetI-like_sf"/>
</dbReference>
<feature type="transmembrane region" description="Helical" evidence="7">
    <location>
        <begin position="92"/>
        <end position="114"/>
    </location>
</feature>
<dbReference type="PANTHER" id="PTHR30151:SF20">
    <property type="entry name" value="ABC TRANSPORTER PERMEASE PROTEIN HI_0355-RELATED"/>
    <property type="match status" value="1"/>
</dbReference>
<feature type="domain" description="ABC transmembrane type-1" evidence="8">
    <location>
        <begin position="54"/>
        <end position="238"/>
    </location>
</feature>
<protein>
    <submittedName>
        <fullName evidence="9">NitT/TauT family transport system permease protein</fullName>
    </submittedName>
</protein>
<evidence type="ECO:0000256" key="5">
    <source>
        <dbReference type="ARBA" id="ARBA00022989"/>
    </source>
</evidence>
<keyword evidence="2 7" id="KW-0813">Transport</keyword>
<evidence type="ECO:0000256" key="6">
    <source>
        <dbReference type="ARBA" id="ARBA00023136"/>
    </source>
</evidence>
<name>A0A3E0GWN4_9PSEU</name>
<keyword evidence="3" id="KW-1003">Cell membrane</keyword>
<feature type="transmembrane region" description="Helical" evidence="7">
    <location>
        <begin position="120"/>
        <end position="139"/>
    </location>
</feature>
<evidence type="ECO:0000313" key="10">
    <source>
        <dbReference type="Proteomes" id="UP000256269"/>
    </source>
</evidence>
<evidence type="ECO:0000256" key="3">
    <source>
        <dbReference type="ARBA" id="ARBA00022475"/>
    </source>
</evidence>
<reference evidence="9 10" key="1">
    <citation type="submission" date="2018-08" db="EMBL/GenBank/DDBJ databases">
        <title>Genomic Encyclopedia of Archaeal and Bacterial Type Strains, Phase II (KMG-II): from individual species to whole genera.</title>
        <authorList>
            <person name="Goeker M."/>
        </authorList>
    </citation>
    <scope>NUCLEOTIDE SEQUENCE [LARGE SCALE GENOMIC DNA]</scope>
    <source>
        <strain evidence="9 10">DSM 45791</strain>
    </source>
</reference>
<keyword evidence="10" id="KW-1185">Reference proteome</keyword>
<feature type="transmembrane region" description="Helical" evidence="7">
    <location>
        <begin position="61"/>
        <end position="80"/>
    </location>
</feature>
<dbReference type="RefSeq" id="WP_116181372.1">
    <property type="nucleotide sequence ID" value="NZ_CP144375.1"/>
</dbReference>
<dbReference type="EMBL" id="QUNO01000026">
    <property type="protein sequence ID" value="REH28583.1"/>
    <property type="molecule type" value="Genomic_DNA"/>
</dbReference>
<dbReference type="GO" id="GO:0055085">
    <property type="term" value="P:transmembrane transport"/>
    <property type="evidence" value="ECO:0007669"/>
    <property type="project" value="InterPro"/>
</dbReference>
<keyword evidence="4 7" id="KW-0812">Transmembrane</keyword>
<dbReference type="OrthoDB" id="7274389at2"/>
<comment type="similarity">
    <text evidence="7">Belongs to the binding-protein-dependent transport system permease family.</text>
</comment>
<sequence>MRRLLIPLVQIGLVLAVLANWEFGGYDEFFFSKPSSVLGRIEQWLADGTMWADLGVTLTEAGLALLIGTAAGLVVGLALGRVKFLGAVFSPFIKALNALPRVVLAPLFLLWFGLGVWSKVAFGVTLVFFVVFLNTYQGVRQVRRALVDNARMLGATETQLVRHVMLPSALSWIFASLHLSVGFALVGAVVGEYLGAAAGMGYLISQAQGTLDTTGVFAGIAVLTVVVLLVDFGVGLVERELLRWKPEEQ</sequence>